<dbReference type="EMBL" id="JAAIJR010000025">
    <property type="protein sequence ID" value="NEX20301.1"/>
    <property type="molecule type" value="Genomic_DNA"/>
</dbReference>
<feature type="compositionally biased region" description="Polar residues" evidence="1">
    <location>
        <begin position="161"/>
        <end position="179"/>
    </location>
</feature>
<reference evidence="3" key="1">
    <citation type="journal article" date="2020" name="Microbiol. Resour. Announc.">
        <title>Draft Genome Sequences of Thiorhodococcus mannitoliphagus and Thiorhodococcus minor, Purple Sulfur Photosynthetic Bacteria in the Gammaproteobacterial Family Chromatiaceae.</title>
        <authorList>
            <person name="Aviles F.A."/>
            <person name="Meyer T.E."/>
            <person name="Kyndt J.A."/>
        </authorList>
    </citation>
    <scope>NUCLEOTIDE SEQUENCE [LARGE SCALE GENOMIC DNA]</scope>
    <source>
        <strain evidence="3">DSM 18266</strain>
    </source>
</reference>
<dbReference type="Proteomes" id="UP000471640">
    <property type="component" value="Unassembled WGS sequence"/>
</dbReference>
<evidence type="ECO:0000313" key="3">
    <source>
        <dbReference type="Proteomes" id="UP000471640"/>
    </source>
</evidence>
<evidence type="ECO:0000256" key="1">
    <source>
        <dbReference type="SAM" id="MobiDB-lite"/>
    </source>
</evidence>
<proteinExistence type="predicted"/>
<organism evidence="2 3">
    <name type="scientific">Thiorhodococcus mannitoliphagus</name>
    <dbReference type="NCBI Taxonomy" id="329406"/>
    <lineage>
        <taxon>Bacteria</taxon>
        <taxon>Pseudomonadati</taxon>
        <taxon>Pseudomonadota</taxon>
        <taxon>Gammaproteobacteria</taxon>
        <taxon>Chromatiales</taxon>
        <taxon>Chromatiaceae</taxon>
        <taxon>Thiorhodococcus</taxon>
    </lineage>
</organism>
<evidence type="ECO:0000313" key="2">
    <source>
        <dbReference type="EMBL" id="NEX20301.1"/>
    </source>
</evidence>
<accession>A0A6P1DTM6</accession>
<feature type="region of interest" description="Disordered" evidence="1">
    <location>
        <begin position="299"/>
        <end position="324"/>
    </location>
</feature>
<feature type="region of interest" description="Disordered" evidence="1">
    <location>
        <begin position="110"/>
        <end position="179"/>
    </location>
</feature>
<reference evidence="2 3" key="2">
    <citation type="submission" date="2020-02" db="EMBL/GenBank/DDBJ databases">
        <title>Genome sequences of Thiorhodococcus mannitoliphagus and Thiorhodococcus minor, purple sulfur photosynthetic bacteria in the gammaproteobacterial family, Chromatiaceae.</title>
        <authorList>
            <person name="Aviles F.A."/>
            <person name="Meyer T.E."/>
            <person name="Kyndt J.A."/>
        </authorList>
    </citation>
    <scope>NUCLEOTIDE SEQUENCE [LARGE SCALE GENOMIC DNA]</scope>
    <source>
        <strain evidence="2 3">DSM 18266</strain>
    </source>
</reference>
<feature type="compositionally biased region" description="Basic and acidic residues" evidence="1">
    <location>
        <begin position="314"/>
        <end position="324"/>
    </location>
</feature>
<sequence length="324" mass="35876">MRTSWNRREHEALRGLSLLAKTLYLLVFRHRMDYATGIAGGAAFPITYQTVLSELEFLPTPGSTRSRQLPSKGEVRAAIRALERRGLLTDAGSDRRQGYVKRLALADCDKAPSAQRPGSVPADMSTQATRVRRPRQTPSMTPPPAPTAPARDRPPPAVAAESSTLRVTSDPTPVTPQAISPSVPVLESLAYRALTSECVDPERPDPVSQVFDYWHATMNKTRCRLDNKRRRAIAGRLKDGYSVEELREAIDGCKGSAWHQGANINRRVYDDIELICRDAVKVDQFRSIADAAQREQRELEDFLSGGNGSSDSARTFDGEYARVD</sequence>
<dbReference type="RefSeq" id="WP_164653402.1">
    <property type="nucleotide sequence ID" value="NZ_JAAIJR010000025.1"/>
</dbReference>
<dbReference type="AlphaFoldDB" id="A0A6P1DTM6"/>
<protein>
    <submittedName>
        <fullName evidence="2">Uncharacterized protein</fullName>
    </submittedName>
</protein>
<name>A0A6P1DTM6_9GAMM</name>
<keyword evidence="3" id="KW-1185">Reference proteome</keyword>
<comment type="caution">
    <text evidence="2">The sequence shown here is derived from an EMBL/GenBank/DDBJ whole genome shotgun (WGS) entry which is preliminary data.</text>
</comment>
<gene>
    <name evidence="2" type="ORF">G3480_08265</name>
</gene>